<keyword evidence="6" id="KW-1185">Reference proteome</keyword>
<evidence type="ECO:0000256" key="3">
    <source>
        <dbReference type="ARBA" id="ARBA00023163"/>
    </source>
</evidence>
<dbReference type="CDD" id="cd06267">
    <property type="entry name" value="PBP1_LacI_sugar_binding-like"/>
    <property type="match status" value="1"/>
</dbReference>
<evidence type="ECO:0000313" key="6">
    <source>
        <dbReference type="Proteomes" id="UP001597511"/>
    </source>
</evidence>
<dbReference type="SUPFAM" id="SSF47413">
    <property type="entry name" value="lambda repressor-like DNA-binding domains"/>
    <property type="match status" value="1"/>
</dbReference>
<protein>
    <submittedName>
        <fullName evidence="5">LacI family DNA-binding transcriptional regulator</fullName>
    </submittedName>
</protein>
<keyword evidence="3" id="KW-0804">Transcription</keyword>
<dbReference type="InterPro" id="IPR010982">
    <property type="entry name" value="Lambda_DNA-bd_dom_sf"/>
</dbReference>
<dbReference type="CDD" id="cd01392">
    <property type="entry name" value="HTH_LacI"/>
    <property type="match status" value="1"/>
</dbReference>
<dbReference type="Proteomes" id="UP001597511">
    <property type="component" value="Unassembled WGS sequence"/>
</dbReference>
<dbReference type="SUPFAM" id="SSF53822">
    <property type="entry name" value="Periplasmic binding protein-like I"/>
    <property type="match status" value="1"/>
</dbReference>
<comment type="caution">
    <text evidence="5">The sequence shown here is derived from an EMBL/GenBank/DDBJ whole genome shotgun (WGS) entry which is preliminary data.</text>
</comment>
<keyword evidence="1" id="KW-0805">Transcription regulation</keyword>
<evidence type="ECO:0000256" key="2">
    <source>
        <dbReference type="ARBA" id="ARBA00023125"/>
    </source>
</evidence>
<dbReference type="Pfam" id="PF13407">
    <property type="entry name" value="Peripla_BP_4"/>
    <property type="match status" value="1"/>
</dbReference>
<gene>
    <name evidence="5" type="ORF">ACFS6H_20235</name>
</gene>
<dbReference type="EMBL" id="JBHUOZ010000003">
    <property type="protein sequence ID" value="MFD2922060.1"/>
    <property type="molecule type" value="Genomic_DNA"/>
</dbReference>
<dbReference type="GO" id="GO:0003677">
    <property type="term" value="F:DNA binding"/>
    <property type="evidence" value="ECO:0007669"/>
    <property type="project" value="UniProtKB-KW"/>
</dbReference>
<accession>A0ABW6AC36</accession>
<sequence>MIQKPATIKEIAKRLNVSISTVSRALHDHPGIGLRTKMRVQQIAAELNYVPNQAAISFKQGKTKTVGVILPNFNEDFFSIAITAIEDMTQSNGYTVLIGQSHDNTEREKTIVATMQKHRVDGVLVSLSKNTTDFTPFEQLMANGIPVVFFDRIPNQLDAYTVSCDLSKATEQLVDLLVAQKHKRIGFINGPESMASFKEREEGFRESVKKHKLSEKDITVVSTDLTKEQTTTAIKQLLDKKDRPTAVIAFNDYVALEAIKFTREQGLKINEDISFVSYANLPITTYLEQGLLASVEQFPYEQAEKATEILFTILDEKEDTSALQKNYVFQAEVVMH</sequence>
<name>A0ABW6AC36_9BACT</name>
<dbReference type="InterPro" id="IPR000843">
    <property type="entry name" value="HTH_LacI"/>
</dbReference>
<dbReference type="RefSeq" id="WP_386103400.1">
    <property type="nucleotide sequence ID" value="NZ_JBHUOZ010000003.1"/>
</dbReference>
<dbReference type="InterPro" id="IPR025997">
    <property type="entry name" value="SBP_2_dom"/>
</dbReference>
<keyword evidence="2 5" id="KW-0238">DNA-binding</keyword>
<organism evidence="5 6">
    <name type="scientific">Terrimonas rubra</name>
    <dbReference type="NCBI Taxonomy" id="1035890"/>
    <lineage>
        <taxon>Bacteria</taxon>
        <taxon>Pseudomonadati</taxon>
        <taxon>Bacteroidota</taxon>
        <taxon>Chitinophagia</taxon>
        <taxon>Chitinophagales</taxon>
        <taxon>Chitinophagaceae</taxon>
        <taxon>Terrimonas</taxon>
    </lineage>
</organism>
<dbReference type="PANTHER" id="PTHR30146:SF109">
    <property type="entry name" value="HTH-TYPE TRANSCRIPTIONAL REGULATOR GALS"/>
    <property type="match status" value="1"/>
</dbReference>
<evidence type="ECO:0000256" key="1">
    <source>
        <dbReference type="ARBA" id="ARBA00023015"/>
    </source>
</evidence>
<evidence type="ECO:0000259" key="4">
    <source>
        <dbReference type="PROSITE" id="PS50932"/>
    </source>
</evidence>
<reference evidence="6" key="1">
    <citation type="journal article" date="2019" name="Int. J. Syst. Evol. Microbiol.">
        <title>The Global Catalogue of Microorganisms (GCM) 10K type strain sequencing project: providing services to taxonomists for standard genome sequencing and annotation.</title>
        <authorList>
            <consortium name="The Broad Institute Genomics Platform"/>
            <consortium name="The Broad Institute Genome Sequencing Center for Infectious Disease"/>
            <person name="Wu L."/>
            <person name="Ma J."/>
        </authorList>
    </citation>
    <scope>NUCLEOTIDE SEQUENCE [LARGE SCALE GENOMIC DNA]</scope>
    <source>
        <strain evidence="6">KCTC 23299</strain>
    </source>
</reference>
<dbReference type="Gene3D" id="1.10.260.40">
    <property type="entry name" value="lambda repressor-like DNA-binding domains"/>
    <property type="match status" value="1"/>
</dbReference>
<dbReference type="Pfam" id="PF00356">
    <property type="entry name" value="LacI"/>
    <property type="match status" value="1"/>
</dbReference>
<proteinExistence type="predicted"/>
<dbReference type="SMART" id="SM00354">
    <property type="entry name" value="HTH_LACI"/>
    <property type="match status" value="1"/>
</dbReference>
<dbReference type="Gene3D" id="3.40.50.2300">
    <property type="match status" value="2"/>
</dbReference>
<evidence type="ECO:0000313" key="5">
    <source>
        <dbReference type="EMBL" id="MFD2922060.1"/>
    </source>
</evidence>
<dbReference type="PANTHER" id="PTHR30146">
    <property type="entry name" value="LACI-RELATED TRANSCRIPTIONAL REPRESSOR"/>
    <property type="match status" value="1"/>
</dbReference>
<dbReference type="InterPro" id="IPR028082">
    <property type="entry name" value="Peripla_BP_I"/>
</dbReference>
<feature type="domain" description="HTH lacI-type" evidence="4">
    <location>
        <begin position="6"/>
        <end position="60"/>
    </location>
</feature>
<dbReference type="PROSITE" id="PS50932">
    <property type="entry name" value="HTH_LACI_2"/>
    <property type="match status" value="1"/>
</dbReference>